<dbReference type="SMART" id="SM00245">
    <property type="entry name" value="TSPc"/>
    <property type="match status" value="1"/>
</dbReference>
<dbReference type="SUPFAM" id="SSF52096">
    <property type="entry name" value="ClpP/crotonase"/>
    <property type="match status" value="1"/>
</dbReference>
<keyword evidence="3" id="KW-0732">Signal</keyword>
<dbReference type="CDD" id="cd07560">
    <property type="entry name" value="Peptidase_S41_CPP"/>
    <property type="match status" value="1"/>
</dbReference>
<accession>A0A0E3GRS5</accession>
<dbReference type="Pfam" id="PF13180">
    <property type="entry name" value="PDZ_2"/>
    <property type="match status" value="1"/>
</dbReference>
<keyword evidence="2 6" id="KW-0645">Protease</keyword>
<dbReference type="InterPro" id="IPR036034">
    <property type="entry name" value="PDZ_sf"/>
</dbReference>
<name>A0A0E3GRS5_CLOSL</name>
<dbReference type="Pfam" id="PF03572">
    <property type="entry name" value="Peptidase_S41"/>
    <property type="match status" value="1"/>
</dbReference>
<dbReference type="InterPro" id="IPR055210">
    <property type="entry name" value="CtpA/B_N"/>
</dbReference>
<dbReference type="InterPro" id="IPR005151">
    <property type="entry name" value="Tail-specific_protease"/>
</dbReference>
<proteinExistence type="inferred from homology"/>
<sequence>MNNKIKFIKEKKQCSMNRNIKVSSILATFAFVLFFITSMTFSVQAASSSLLEEARQTIKDNYVSEVPDSVLNASTIEDMVKGLNDPYSEYFSKQEQQDFVNTIDNKMCGIGIYMDIVPEGVKVKSVIGNSPALEVGIKAGDIIISANGTSLAGVTLKQAPSYIKGEEGTSVNLIIKRGDSQLNFTVTRREISIPTVEGGMLNDNAAYIQVSSFGSDTSQLFTQKLQELRMKNPQFYIIDLRNNGGGYMSTALDMAGNFIGEKRAIIIENKQGKKTGYLASDKGSIIDKPVFFLINENTASASEILSAAVKDYNKAFFIGTTTYGKGVAQQMFPLSDGSYLKLTVEKFYSPKENVIQKTGISPDFKVENVDSLAVADLFSGKCRNNADKTGYVKVTAGGKDFEINLNTAKDEAHWAAFKYIVNTVSKDNVYIGTKDGWSKVPEDYFNNVYKFFYGNLKALDSASNVSKNKTFNVTFNKSVDEDTAKNNLDIEIIDVETGERAAFDIKKVDDKKVNLIPKEELKSGDTYYVKVKDTIKSYTVK</sequence>
<dbReference type="Gene3D" id="2.30.42.10">
    <property type="match status" value="1"/>
</dbReference>
<dbReference type="Gene3D" id="3.30.750.44">
    <property type="match status" value="1"/>
</dbReference>
<evidence type="ECO:0000256" key="2">
    <source>
        <dbReference type="ARBA" id="ARBA00022670"/>
    </source>
</evidence>
<keyword evidence="5 6" id="KW-0720">Serine protease</keyword>
<dbReference type="HOGENOM" id="CLU_017295_3_1_9"/>
<evidence type="ECO:0000256" key="1">
    <source>
        <dbReference type="ARBA" id="ARBA00009179"/>
    </source>
</evidence>
<dbReference type="PANTHER" id="PTHR32060:SF30">
    <property type="entry name" value="CARBOXY-TERMINAL PROCESSING PROTEASE CTPA"/>
    <property type="match status" value="1"/>
</dbReference>
<protein>
    <submittedName>
        <fullName evidence="8">Carboxyl-terminal protease</fullName>
    </submittedName>
</protein>
<comment type="similarity">
    <text evidence="1 6">Belongs to the peptidase S41A family.</text>
</comment>
<dbReference type="Gene3D" id="3.90.226.10">
    <property type="entry name" value="2-enoyl-CoA Hydratase, Chain A, domain 1"/>
    <property type="match status" value="1"/>
</dbReference>
<dbReference type="InterPro" id="IPR029045">
    <property type="entry name" value="ClpP/crotonase-like_dom_sf"/>
</dbReference>
<dbReference type="InterPro" id="IPR004447">
    <property type="entry name" value="Peptidase_S41A"/>
</dbReference>
<keyword evidence="4 6" id="KW-0378">Hydrolase</keyword>
<gene>
    <name evidence="8" type="ORF">CSCA_3706</name>
</gene>
<dbReference type="InterPro" id="IPR032812">
    <property type="entry name" value="SbsA_Ig"/>
</dbReference>
<dbReference type="PANTHER" id="PTHR32060">
    <property type="entry name" value="TAIL-SPECIFIC PROTEASE"/>
    <property type="match status" value="1"/>
</dbReference>
<feature type="domain" description="PDZ" evidence="7">
    <location>
        <begin position="99"/>
        <end position="178"/>
    </location>
</feature>
<dbReference type="RefSeq" id="WP_029162717.1">
    <property type="nucleotide sequence ID" value="NZ_CP009933.1"/>
</dbReference>
<dbReference type="GO" id="GO:0008236">
    <property type="term" value="F:serine-type peptidase activity"/>
    <property type="evidence" value="ECO:0007669"/>
    <property type="project" value="UniProtKB-KW"/>
</dbReference>
<organism evidence="8 9">
    <name type="scientific">Clostridium scatologenes</name>
    <dbReference type="NCBI Taxonomy" id="1548"/>
    <lineage>
        <taxon>Bacteria</taxon>
        <taxon>Bacillati</taxon>
        <taxon>Bacillota</taxon>
        <taxon>Clostridia</taxon>
        <taxon>Eubacteriales</taxon>
        <taxon>Clostridiaceae</taxon>
        <taxon>Clostridium</taxon>
    </lineage>
</organism>
<dbReference type="Pfam" id="PF13205">
    <property type="entry name" value="Big_5"/>
    <property type="match status" value="1"/>
</dbReference>
<evidence type="ECO:0000256" key="5">
    <source>
        <dbReference type="ARBA" id="ARBA00022825"/>
    </source>
</evidence>
<dbReference type="KEGG" id="csq:CSCA_3706"/>
<evidence type="ECO:0000259" key="7">
    <source>
        <dbReference type="PROSITE" id="PS50106"/>
    </source>
</evidence>
<dbReference type="Gene3D" id="2.60.40.1220">
    <property type="match status" value="1"/>
</dbReference>
<dbReference type="GO" id="GO:0007165">
    <property type="term" value="P:signal transduction"/>
    <property type="evidence" value="ECO:0007669"/>
    <property type="project" value="TreeGrafter"/>
</dbReference>
<dbReference type="PROSITE" id="PS50106">
    <property type="entry name" value="PDZ"/>
    <property type="match status" value="1"/>
</dbReference>
<dbReference type="GO" id="GO:0030288">
    <property type="term" value="C:outer membrane-bounded periplasmic space"/>
    <property type="evidence" value="ECO:0007669"/>
    <property type="project" value="TreeGrafter"/>
</dbReference>
<evidence type="ECO:0000256" key="3">
    <source>
        <dbReference type="ARBA" id="ARBA00022729"/>
    </source>
</evidence>
<evidence type="ECO:0000256" key="6">
    <source>
        <dbReference type="RuleBase" id="RU004404"/>
    </source>
</evidence>
<dbReference type="SMART" id="SM00228">
    <property type="entry name" value="PDZ"/>
    <property type="match status" value="1"/>
</dbReference>
<dbReference type="STRING" id="1548.CSCA_3706"/>
<dbReference type="EMBL" id="CP009933">
    <property type="protein sequence ID" value="AKA70831.1"/>
    <property type="molecule type" value="Genomic_DNA"/>
</dbReference>
<dbReference type="GO" id="GO:0006508">
    <property type="term" value="P:proteolysis"/>
    <property type="evidence" value="ECO:0007669"/>
    <property type="project" value="UniProtKB-KW"/>
</dbReference>
<dbReference type="GO" id="GO:0004175">
    <property type="term" value="F:endopeptidase activity"/>
    <property type="evidence" value="ECO:0007669"/>
    <property type="project" value="TreeGrafter"/>
</dbReference>
<keyword evidence="9" id="KW-1185">Reference proteome</keyword>
<dbReference type="Pfam" id="PF22694">
    <property type="entry name" value="CtpB_N-like"/>
    <property type="match status" value="1"/>
</dbReference>
<dbReference type="Proteomes" id="UP000033115">
    <property type="component" value="Chromosome"/>
</dbReference>
<dbReference type="CDD" id="cd06782">
    <property type="entry name" value="cpPDZ_CPP-like"/>
    <property type="match status" value="1"/>
</dbReference>
<dbReference type="InterPro" id="IPR001478">
    <property type="entry name" value="PDZ"/>
</dbReference>
<reference evidence="8 9" key="1">
    <citation type="journal article" date="2015" name="J. Biotechnol.">
        <title>Complete genome sequence of a malodorant-producing acetogen, Clostridium scatologenes ATCC 25775(T).</title>
        <authorList>
            <person name="Zhu Z."/>
            <person name="Guo T."/>
            <person name="Zheng H."/>
            <person name="Song T."/>
            <person name="Ouyang P."/>
            <person name="Xie J."/>
        </authorList>
    </citation>
    <scope>NUCLEOTIDE SEQUENCE [LARGE SCALE GENOMIC DNA]</scope>
    <source>
        <strain evidence="8 9">ATCC 25775</strain>
    </source>
</reference>
<evidence type="ECO:0000256" key="4">
    <source>
        <dbReference type="ARBA" id="ARBA00022801"/>
    </source>
</evidence>
<evidence type="ECO:0000313" key="8">
    <source>
        <dbReference type="EMBL" id="AKA70831.1"/>
    </source>
</evidence>
<dbReference type="AlphaFoldDB" id="A0A0E3GRS5"/>
<dbReference type="NCBIfam" id="TIGR00225">
    <property type="entry name" value="prc"/>
    <property type="match status" value="1"/>
</dbReference>
<evidence type="ECO:0000313" key="9">
    <source>
        <dbReference type="Proteomes" id="UP000033115"/>
    </source>
</evidence>
<dbReference type="InterPro" id="IPR014755">
    <property type="entry name" value="Cu-Rt/internalin_Ig-like"/>
</dbReference>
<dbReference type="SUPFAM" id="SSF50156">
    <property type="entry name" value="PDZ domain-like"/>
    <property type="match status" value="1"/>
</dbReference>